<organism evidence="2 3">
    <name type="scientific">Deinococcus radiophilus</name>
    <dbReference type="NCBI Taxonomy" id="32062"/>
    <lineage>
        <taxon>Bacteria</taxon>
        <taxon>Thermotogati</taxon>
        <taxon>Deinococcota</taxon>
        <taxon>Deinococci</taxon>
        <taxon>Deinococcales</taxon>
        <taxon>Deinococcaceae</taxon>
        <taxon>Deinococcus</taxon>
    </lineage>
</organism>
<dbReference type="CDD" id="cd02042">
    <property type="entry name" value="ParAB_family"/>
    <property type="match status" value="1"/>
</dbReference>
<dbReference type="Pfam" id="PF01656">
    <property type="entry name" value="CbiA"/>
    <property type="match status" value="1"/>
</dbReference>
<dbReference type="InterPro" id="IPR050678">
    <property type="entry name" value="DNA_Partitioning_ATPase"/>
</dbReference>
<dbReference type="OrthoDB" id="9799330at2"/>
<proteinExistence type="predicted"/>
<dbReference type="InterPro" id="IPR027417">
    <property type="entry name" value="P-loop_NTPase"/>
</dbReference>
<dbReference type="PANTHER" id="PTHR13696:SF96">
    <property type="entry name" value="COBQ_COBB_MIND_PARA NUCLEOTIDE BINDING DOMAIN-CONTAINING PROTEIN"/>
    <property type="match status" value="1"/>
</dbReference>
<dbReference type="InterPro" id="IPR002586">
    <property type="entry name" value="CobQ/CobB/MinD/ParA_Nub-bd_dom"/>
</dbReference>
<reference evidence="2 3" key="1">
    <citation type="submission" date="2018-12" db="EMBL/GenBank/DDBJ databases">
        <title>Deinococcus radiophilus ATCC 27603 genome sequencing and assembly.</title>
        <authorList>
            <person name="Maclea K.S."/>
            <person name="Maynard C.R."/>
        </authorList>
    </citation>
    <scope>NUCLEOTIDE SEQUENCE [LARGE SCALE GENOMIC DNA]</scope>
    <source>
        <strain evidence="2 3">ATCC 27603</strain>
    </source>
</reference>
<dbReference type="AlphaFoldDB" id="A0A431VQM3"/>
<comment type="caution">
    <text evidence="2">The sequence shown here is derived from an EMBL/GenBank/DDBJ whole genome shotgun (WGS) entry which is preliminary data.</text>
</comment>
<evidence type="ECO:0000259" key="1">
    <source>
        <dbReference type="Pfam" id="PF01656"/>
    </source>
</evidence>
<feature type="domain" description="CobQ/CobB/MinD/ParA nucleotide binding" evidence="1">
    <location>
        <begin position="5"/>
        <end position="164"/>
    </location>
</feature>
<accession>A0A431VQM3</accession>
<dbReference type="RefSeq" id="WP_126352754.1">
    <property type="nucleotide sequence ID" value="NZ_CP086382.1"/>
</dbReference>
<dbReference type="Gene3D" id="3.40.50.300">
    <property type="entry name" value="P-loop containing nucleotide triphosphate hydrolases"/>
    <property type="match status" value="1"/>
</dbReference>
<keyword evidence="3" id="KW-1185">Reference proteome</keyword>
<gene>
    <name evidence="2" type="ORF">EJ104_10665</name>
</gene>
<evidence type="ECO:0000313" key="2">
    <source>
        <dbReference type="EMBL" id="RTR25506.1"/>
    </source>
</evidence>
<dbReference type="EMBL" id="RXPE01000026">
    <property type="protein sequence ID" value="RTR25506.1"/>
    <property type="molecule type" value="Genomic_DNA"/>
</dbReference>
<protein>
    <submittedName>
        <fullName evidence="2">Chromosome partitioning protein ParA</fullName>
    </submittedName>
</protein>
<dbReference type="Proteomes" id="UP000277766">
    <property type="component" value="Unassembled WGS sequence"/>
</dbReference>
<evidence type="ECO:0000313" key="3">
    <source>
        <dbReference type="Proteomes" id="UP000277766"/>
    </source>
</evidence>
<sequence length="185" mass="19623">MAEVISILSRKGGVGKTMTALHAAALLAARGEDVAILDKDPEGSAGAWARAAGDLPFQVYPDGKQTQAIKHGWVVVDTPPNDPRALGEAARIATRVIVVAKCNALEADRLIPTLDALAASGFAGQWGILLTQARGSLGREMQSALEEEELPVYGIIPHLVKFERSFGLVPEDLSEYGEALQEALK</sequence>
<name>A0A431VQM3_9DEIO</name>
<dbReference type="PANTHER" id="PTHR13696">
    <property type="entry name" value="P-LOOP CONTAINING NUCLEOSIDE TRIPHOSPHATE HYDROLASE"/>
    <property type="match status" value="1"/>
</dbReference>
<dbReference type="SUPFAM" id="SSF52540">
    <property type="entry name" value="P-loop containing nucleoside triphosphate hydrolases"/>
    <property type="match status" value="1"/>
</dbReference>